<organism evidence="1 2">
    <name type="scientific">Xanthomarina spongicola</name>
    <dbReference type="NCBI Taxonomy" id="570520"/>
    <lineage>
        <taxon>Bacteria</taxon>
        <taxon>Pseudomonadati</taxon>
        <taxon>Bacteroidota</taxon>
        <taxon>Flavobacteriia</taxon>
        <taxon>Flavobacteriales</taxon>
        <taxon>Flavobacteriaceae</taxon>
        <taxon>Xanthomarina</taxon>
    </lineage>
</organism>
<comment type="caution">
    <text evidence="1">The sequence shown here is derived from an EMBL/GenBank/DDBJ whole genome shotgun (WGS) entry which is preliminary data.</text>
</comment>
<reference evidence="1 2" key="1">
    <citation type="submission" date="2018-05" db="EMBL/GenBank/DDBJ databases">
        <title>Genomic Encyclopedia of Archaeal and Bacterial Type Strains, Phase II (KMG-II): from individual species to whole genera.</title>
        <authorList>
            <person name="Goeker M."/>
        </authorList>
    </citation>
    <scope>NUCLEOTIDE SEQUENCE [LARGE SCALE GENOMIC DNA]</scope>
    <source>
        <strain evidence="1 2">DSM 22637</strain>
    </source>
</reference>
<evidence type="ECO:0000313" key="1">
    <source>
        <dbReference type="EMBL" id="PWK19045.1"/>
    </source>
</evidence>
<dbReference type="OrthoDB" id="1430565at2"/>
<evidence type="ECO:0000313" key="2">
    <source>
        <dbReference type="Proteomes" id="UP000245430"/>
    </source>
</evidence>
<dbReference type="AlphaFoldDB" id="A0A316DMB4"/>
<proteinExistence type="predicted"/>
<gene>
    <name evidence="1" type="ORF">LX78_01523</name>
</gene>
<keyword evidence="2" id="KW-1185">Reference proteome</keyword>
<dbReference type="Proteomes" id="UP000245430">
    <property type="component" value="Unassembled WGS sequence"/>
</dbReference>
<name>A0A316DMB4_9FLAO</name>
<sequence>MKPILITLLLFSTVCFSQKQYEFDYLIEYELALYKEDSIKKKHHPIREKDETIKRYYLTNSKKNNYLAIVTELDSLNYNIIFKDEDGIYSNAHFLKSDLDIAEYINIECQYVRRYRNPYKYQINNYAFNILNDTLINGKTYSMYKLGLIKPKKAKRKKIGTNYYIIDKKTNFHLPIFNFSTAYEEWKDNKNLPSGIYFEKYYIDYLGNITSREKLVNFWKIDKKIIIQEECDYTNKEF</sequence>
<accession>A0A316DMB4</accession>
<dbReference type="EMBL" id="QGGP01000003">
    <property type="protein sequence ID" value="PWK19045.1"/>
    <property type="molecule type" value="Genomic_DNA"/>
</dbReference>
<dbReference type="RefSeq" id="WP_109682052.1">
    <property type="nucleotide sequence ID" value="NZ_QGGP01000003.1"/>
</dbReference>
<protein>
    <recommendedName>
        <fullName evidence="3">GLPGLI family protein</fullName>
    </recommendedName>
</protein>
<evidence type="ECO:0008006" key="3">
    <source>
        <dbReference type="Google" id="ProtNLM"/>
    </source>
</evidence>